<evidence type="ECO:0000313" key="1">
    <source>
        <dbReference type="EMBL" id="KWV69646.1"/>
    </source>
</evidence>
<reference evidence="1 2" key="1">
    <citation type="submission" date="2015-05" db="EMBL/GenBank/DDBJ databases">
        <title>A genomic and transcriptomic approach to investigate the blue pigment phenotype in Pseudomonas fluorescens.</title>
        <authorList>
            <person name="Andreani N.A."/>
            <person name="Cardazzo B."/>
        </authorList>
    </citation>
    <scope>NUCLEOTIDE SEQUENCE [LARGE SCALE GENOMIC DNA]</scope>
    <source>
        <strain evidence="1 2">Ps_40</strain>
    </source>
</reference>
<organism evidence="1 2">
    <name type="scientific">Pseudomonas fluorescens</name>
    <dbReference type="NCBI Taxonomy" id="294"/>
    <lineage>
        <taxon>Bacteria</taxon>
        <taxon>Pseudomonadati</taxon>
        <taxon>Pseudomonadota</taxon>
        <taxon>Gammaproteobacteria</taxon>
        <taxon>Pseudomonadales</taxon>
        <taxon>Pseudomonadaceae</taxon>
        <taxon>Pseudomonas</taxon>
    </lineage>
</organism>
<dbReference type="AlphaFoldDB" id="A0A109KI29"/>
<sequence>MAKGWSVPPSLFMDEVEDALVERIRAIATAMHGEIISRSPVDTGRFRRNNIVSIGAPVFSTTLEVDQNGAETRAEGIAALSALKPYTVVYIQNNLPYAERLENGHSRQAPAGIYGITFIGVSEDFR</sequence>
<accession>A0A109KI29</accession>
<protein>
    <recommendedName>
        <fullName evidence="3">HK97 gp10 family phage protein</fullName>
    </recommendedName>
</protein>
<dbReference type="EMBL" id="LCYC01000066">
    <property type="protein sequence ID" value="KWV69646.1"/>
    <property type="molecule type" value="Genomic_DNA"/>
</dbReference>
<dbReference type="Proteomes" id="UP000063434">
    <property type="component" value="Unassembled WGS sequence"/>
</dbReference>
<dbReference type="RefSeq" id="WP_060766413.1">
    <property type="nucleotide sequence ID" value="NZ_LCYC01000066.1"/>
</dbReference>
<comment type="caution">
    <text evidence="1">The sequence shown here is derived from an EMBL/GenBank/DDBJ whole genome shotgun (WGS) entry which is preliminary data.</text>
</comment>
<evidence type="ECO:0000313" key="2">
    <source>
        <dbReference type="Proteomes" id="UP000063434"/>
    </source>
</evidence>
<dbReference type="PATRIC" id="fig|294.195.peg.6794"/>
<evidence type="ECO:0008006" key="3">
    <source>
        <dbReference type="Google" id="ProtNLM"/>
    </source>
</evidence>
<proteinExistence type="predicted"/>
<name>A0A109KI29_PSEFL</name>
<gene>
    <name evidence="1" type="ORF">PFL603g_06398</name>
</gene>